<dbReference type="RefSeq" id="WP_317564163.1">
    <property type="nucleotide sequence ID" value="NZ_JAWLJX010000002.1"/>
</dbReference>
<keyword evidence="2" id="KW-0472">Membrane</keyword>
<evidence type="ECO:0000256" key="1">
    <source>
        <dbReference type="SAM" id="MobiDB-lite"/>
    </source>
</evidence>
<organism evidence="3 4">
    <name type="scientific">Rhodococcoides yunnanense</name>
    <dbReference type="NCBI Taxonomy" id="278209"/>
    <lineage>
        <taxon>Bacteria</taxon>
        <taxon>Bacillati</taxon>
        <taxon>Actinomycetota</taxon>
        <taxon>Actinomycetes</taxon>
        <taxon>Mycobacteriales</taxon>
        <taxon>Nocardiaceae</taxon>
        <taxon>Rhodococcoides</taxon>
    </lineage>
</organism>
<comment type="caution">
    <text evidence="3">The sequence shown here is derived from an EMBL/GenBank/DDBJ whole genome shotgun (WGS) entry which is preliminary data.</text>
</comment>
<feature type="transmembrane region" description="Helical" evidence="2">
    <location>
        <begin position="114"/>
        <end position="137"/>
    </location>
</feature>
<keyword evidence="2" id="KW-1133">Transmembrane helix</keyword>
<feature type="region of interest" description="Disordered" evidence="1">
    <location>
        <begin position="156"/>
        <end position="227"/>
    </location>
</feature>
<dbReference type="NCBIfam" id="NF037996">
    <property type="entry name" value="B-4DMT"/>
    <property type="match status" value="1"/>
</dbReference>
<accession>A0ABU4BBW9</accession>
<proteinExistence type="predicted"/>
<dbReference type="EMBL" id="JAWLJX010000002">
    <property type="protein sequence ID" value="MDV6261623.1"/>
    <property type="molecule type" value="Genomic_DNA"/>
</dbReference>
<dbReference type="Proteomes" id="UP001185755">
    <property type="component" value="Unassembled WGS sequence"/>
</dbReference>
<protein>
    <submittedName>
        <fullName evidence="3">B-4DMT family transporter</fullName>
    </submittedName>
</protein>
<name>A0ABU4BBW9_9NOCA</name>
<dbReference type="InterPro" id="IPR047958">
    <property type="entry name" value="B-4DMT-like"/>
</dbReference>
<evidence type="ECO:0000256" key="2">
    <source>
        <dbReference type="SAM" id="Phobius"/>
    </source>
</evidence>
<feature type="transmembrane region" description="Helical" evidence="2">
    <location>
        <begin position="12"/>
        <end position="29"/>
    </location>
</feature>
<feature type="compositionally biased region" description="Basic and acidic residues" evidence="1">
    <location>
        <begin position="168"/>
        <end position="186"/>
    </location>
</feature>
<reference evidence="3 4" key="1">
    <citation type="submission" date="2023-10" db="EMBL/GenBank/DDBJ databases">
        <title>Development of a sustainable strategy for remediation of hydrocarbon-contaminated territories based on the waste exchange concept.</title>
        <authorList>
            <person name="Krivoruchko A."/>
        </authorList>
    </citation>
    <scope>NUCLEOTIDE SEQUENCE [LARGE SCALE GENOMIC DNA]</scope>
    <source>
        <strain evidence="3 4">IEGM 1323</strain>
    </source>
</reference>
<feature type="transmembrane region" description="Helical" evidence="2">
    <location>
        <begin position="75"/>
        <end position="94"/>
    </location>
</feature>
<evidence type="ECO:0000313" key="3">
    <source>
        <dbReference type="EMBL" id="MDV6261623.1"/>
    </source>
</evidence>
<gene>
    <name evidence="3" type="ORF">R3P96_09750</name>
</gene>
<keyword evidence="4" id="KW-1185">Reference proteome</keyword>
<feature type="compositionally biased region" description="Basic and acidic residues" evidence="1">
    <location>
        <begin position="208"/>
        <end position="217"/>
    </location>
</feature>
<evidence type="ECO:0000313" key="4">
    <source>
        <dbReference type="Proteomes" id="UP001185755"/>
    </source>
</evidence>
<sequence>MTGWAVRGIGMGLINAVVRLLLGAAVSMWPLSGSALRWVAYALVILVIVVWAGIDGVRDRRNHPDPDDGQDLTMVWLKAAVVAGLLAGLLSWIIDFFVDFSLGQNGLIFELTSGAAFTILTIFVVASIAVFVGRLIVNRDAKKKLATSDADRAHDRELVNAGSAQRAEASRDTRSQAEPTRSEPTRSEPQWAAEHGEADTEVFSAVDADGKPRLDKRGNRHGTADGS</sequence>
<keyword evidence="2" id="KW-0812">Transmembrane</keyword>
<feature type="transmembrane region" description="Helical" evidence="2">
    <location>
        <begin position="35"/>
        <end position="54"/>
    </location>
</feature>